<dbReference type="InterPro" id="IPR056695">
    <property type="entry name" value="DUF7793"/>
</dbReference>
<evidence type="ECO:0000259" key="1">
    <source>
        <dbReference type="Pfam" id="PF25056"/>
    </source>
</evidence>
<accession>A0A9X1LGW8</accession>
<dbReference type="EMBL" id="JAJBZG010000001">
    <property type="protein sequence ID" value="MCB7480068.1"/>
    <property type="molecule type" value="Genomic_DNA"/>
</dbReference>
<feature type="domain" description="DUF7793" evidence="1">
    <location>
        <begin position="14"/>
        <end position="123"/>
    </location>
</feature>
<dbReference type="Pfam" id="PF25056">
    <property type="entry name" value="DUF7793"/>
    <property type="match status" value="1"/>
</dbReference>
<comment type="caution">
    <text evidence="2">The sequence shown here is derived from an EMBL/GenBank/DDBJ whole genome shotgun (WGS) entry which is preliminary data.</text>
</comment>
<reference evidence="2" key="1">
    <citation type="submission" date="2021-10" db="EMBL/GenBank/DDBJ databases">
        <title>Gramella sp. ASW11-100T, isolated from marine sediment.</title>
        <authorList>
            <person name="Xia C."/>
        </authorList>
    </citation>
    <scope>NUCLEOTIDE SEQUENCE</scope>
    <source>
        <strain evidence="2">ASW11-100</strain>
    </source>
</reference>
<proteinExistence type="predicted"/>
<keyword evidence="3" id="KW-1185">Reference proteome</keyword>
<gene>
    <name evidence="2" type="ORF">LGQ90_02220</name>
</gene>
<dbReference type="RefSeq" id="WP_229337679.1">
    <property type="nucleotide sequence ID" value="NZ_JAJBZG010000001.1"/>
</dbReference>
<evidence type="ECO:0000313" key="2">
    <source>
        <dbReference type="EMBL" id="MCB7480068.1"/>
    </source>
</evidence>
<evidence type="ECO:0000313" key="3">
    <source>
        <dbReference type="Proteomes" id="UP001139414"/>
    </source>
</evidence>
<sequence>MLPQEIQLSFGNVYIHENILIAKLNEGVLFDVESNKKLLEIGAEIFKEKNYGYISHRVNSYAVDPMVYMESANVNNLKAIAVVSENEMTRKNAEGVEKKFYKDNNCFEVFQTLEEAVTWIKTII</sequence>
<dbReference type="Proteomes" id="UP001139414">
    <property type="component" value="Unassembled WGS sequence"/>
</dbReference>
<protein>
    <recommendedName>
        <fullName evidence="1">DUF7793 domain-containing protein</fullName>
    </recommendedName>
</protein>
<organism evidence="2 3">
    <name type="scientific">Christiangramia sediminis</name>
    <dbReference type="NCBI Taxonomy" id="2881336"/>
    <lineage>
        <taxon>Bacteria</taxon>
        <taxon>Pseudomonadati</taxon>
        <taxon>Bacteroidota</taxon>
        <taxon>Flavobacteriia</taxon>
        <taxon>Flavobacteriales</taxon>
        <taxon>Flavobacteriaceae</taxon>
        <taxon>Christiangramia</taxon>
    </lineage>
</organism>
<dbReference type="AlphaFoldDB" id="A0A9X1LGW8"/>
<name>A0A9X1LGW8_9FLAO</name>